<keyword evidence="1 3" id="KW-0378">Hydrolase</keyword>
<dbReference type="Pfam" id="PF00857">
    <property type="entry name" value="Isochorismatase"/>
    <property type="match status" value="1"/>
</dbReference>
<dbReference type="Gene3D" id="3.40.50.850">
    <property type="entry name" value="Isochorismatase-like"/>
    <property type="match status" value="1"/>
</dbReference>
<reference evidence="3" key="2">
    <citation type="submission" date="2021-04" db="EMBL/GenBank/DDBJ databases">
        <authorList>
            <person name="Dong X."/>
        </authorList>
    </citation>
    <scope>NUCLEOTIDE SEQUENCE</scope>
    <source>
        <strain evidence="3">LLY</strain>
    </source>
</reference>
<dbReference type="AlphaFoldDB" id="A0A9E5DB99"/>
<accession>A0A9E5DB99</accession>
<evidence type="ECO:0000256" key="1">
    <source>
        <dbReference type="ARBA" id="ARBA00022801"/>
    </source>
</evidence>
<dbReference type="CDD" id="cd00431">
    <property type="entry name" value="cysteine_hydrolases"/>
    <property type="match status" value="1"/>
</dbReference>
<evidence type="ECO:0000313" key="4">
    <source>
        <dbReference type="Proteomes" id="UP001056766"/>
    </source>
</evidence>
<evidence type="ECO:0000313" key="3">
    <source>
        <dbReference type="EMBL" id="MCM1986891.1"/>
    </source>
</evidence>
<dbReference type="InterPro" id="IPR050272">
    <property type="entry name" value="Isochorismatase-like_hydrls"/>
</dbReference>
<dbReference type="GO" id="GO:0016787">
    <property type="term" value="F:hydrolase activity"/>
    <property type="evidence" value="ECO:0007669"/>
    <property type="project" value="UniProtKB-KW"/>
</dbReference>
<comment type="caution">
    <text evidence="3">The sequence shown here is derived from an EMBL/GenBank/DDBJ whole genome shotgun (WGS) entry which is preliminary data.</text>
</comment>
<dbReference type="EMBL" id="JAGSOI010000027">
    <property type="protein sequence ID" value="MCM1986891.1"/>
    <property type="molecule type" value="Genomic_DNA"/>
</dbReference>
<dbReference type="PANTHER" id="PTHR43540">
    <property type="entry name" value="PEROXYUREIDOACRYLATE/UREIDOACRYLATE AMIDOHYDROLASE-RELATED"/>
    <property type="match status" value="1"/>
</dbReference>
<proteinExistence type="predicted"/>
<dbReference type="SUPFAM" id="SSF52499">
    <property type="entry name" value="Isochorismatase-like hydrolases"/>
    <property type="match status" value="1"/>
</dbReference>
<dbReference type="Proteomes" id="UP001056766">
    <property type="component" value="Unassembled WGS sequence"/>
</dbReference>
<name>A0A9E5DB99_9EURY</name>
<evidence type="ECO:0000259" key="2">
    <source>
        <dbReference type="Pfam" id="PF00857"/>
    </source>
</evidence>
<dbReference type="InterPro" id="IPR000868">
    <property type="entry name" value="Isochorismatase-like_dom"/>
</dbReference>
<sequence>MFERKMFKKGGWGAEFHPQLQPDENTVVLSPHKALSNFWTGDIGIQLRQRDIHTIILAGMSANLCVESHLRDAIENGFDVLVVKDATTGPGPEATQAAYTNYGLIATEVVTTDDILKRLKESAK</sequence>
<gene>
    <name evidence="3" type="ORF">KDK67_07780</name>
</gene>
<dbReference type="PANTHER" id="PTHR43540:SF16">
    <property type="entry name" value="ISOCHORISMATASE-LIKE DOMAIN-CONTAINING PROTEIN"/>
    <property type="match status" value="1"/>
</dbReference>
<reference evidence="3" key="1">
    <citation type="journal article" date="2021" name="mSystems">
        <title>Bacteria and Archaea Synergistically Convert Glycine Betaine to Biogenic Methane in the Formosa Cold Seep of the South China Sea.</title>
        <authorList>
            <person name="Li L."/>
            <person name="Zhang W."/>
            <person name="Zhang S."/>
            <person name="Song L."/>
            <person name="Sun Q."/>
            <person name="Zhang H."/>
            <person name="Xiang H."/>
            <person name="Dong X."/>
        </authorList>
    </citation>
    <scope>NUCLEOTIDE SEQUENCE</scope>
    <source>
        <strain evidence="3">LLY</strain>
    </source>
</reference>
<dbReference type="InterPro" id="IPR036380">
    <property type="entry name" value="Isochorismatase-like_sf"/>
</dbReference>
<keyword evidence="4" id="KW-1185">Reference proteome</keyword>
<protein>
    <submittedName>
        <fullName evidence="3">Cysteine hydrolase</fullName>
    </submittedName>
</protein>
<organism evidence="3 4">
    <name type="scientific">Methanococcoides seepicolus</name>
    <dbReference type="NCBI Taxonomy" id="2828780"/>
    <lineage>
        <taxon>Archaea</taxon>
        <taxon>Methanobacteriati</taxon>
        <taxon>Methanobacteriota</taxon>
        <taxon>Stenosarchaea group</taxon>
        <taxon>Methanomicrobia</taxon>
        <taxon>Methanosarcinales</taxon>
        <taxon>Methanosarcinaceae</taxon>
        <taxon>Methanococcoides</taxon>
    </lineage>
</organism>
<feature type="domain" description="Isochorismatase-like" evidence="2">
    <location>
        <begin position="5"/>
        <end position="114"/>
    </location>
</feature>